<dbReference type="AlphaFoldDB" id="A0A0M2Q3I7"/>
<organism evidence="1 2">
    <name type="scientific">Prochlorothrix hollandica PCC 9006 = CALU 1027</name>
    <dbReference type="NCBI Taxonomy" id="317619"/>
    <lineage>
        <taxon>Bacteria</taxon>
        <taxon>Bacillati</taxon>
        <taxon>Cyanobacteriota</taxon>
        <taxon>Cyanophyceae</taxon>
        <taxon>Prochlorotrichales</taxon>
        <taxon>Prochlorotrichaceae</taxon>
        <taxon>Prochlorothrix</taxon>
    </lineage>
</organism>
<evidence type="ECO:0000313" key="1">
    <source>
        <dbReference type="EMBL" id="KKJ01504.1"/>
    </source>
</evidence>
<gene>
    <name evidence="1" type="ORF">PROH_04120</name>
</gene>
<keyword evidence="2" id="KW-1185">Reference proteome</keyword>
<dbReference type="EMBL" id="AJTX02000002">
    <property type="protein sequence ID" value="KKJ01504.1"/>
    <property type="molecule type" value="Genomic_DNA"/>
</dbReference>
<proteinExistence type="predicted"/>
<dbReference type="Proteomes" id="UP000034681">
    <property type="component" value="Unassembled WGS sequence"/>
</dbReference>
<dbReference type="eggNOG" id="ENOG5030EP6">
    <property type="taxonomic scope" value="Bacteria"/>
</dbReference>
<protein>
    <submittedName>
        <fullName evidence="1">Uncharacterized protein</fullName>
    </submittedName>
</protein>
<evidence type="ECO:0000313" key="2">
    <source>
        <dbReference type="Proteomes" id="UP000034681"/>
    </source>
</evidence>
<name>A0A0M2Q3I7_PROHO</name>
<accession>A0A0M2Q3I7</accession>
<comment type="caution">
    <text evidence="1">The sequence shown here is derived from an EMBL/GenBank/DDBJ whole genome shotgun (WGS) entry which is preliminary data.</text>
</comment>
<sequence>MYAAPDDRENLRQGVYLVRIPGSSTKDTLRNRQQALDLLMEQVDLDRCFPNGLGAADLIFIPPHPLQETAMTIPPSPEEQDIILAATDIIELAKLKVDLAKAFLAAQDYKDLVLKVVAPDSGHLSAAECEAVADKNFAKTLKGLAESKVKVSHWYETSTGRHQLIINELTFMGEEIAATLTAATPTPESALSAPDSQSDD</sequence>
<reference evidence="1" key="1">
    <citation type="submission" date="2012-04" db="EMBL/GenBank/DDBJ databases">
        <authorList>
            <person name="Borisov I.G."/>
            <person name="Ivanikova N.V."/>
            <person name="Pinevich A.V."/>
        </authorList>
    </citation>
    <scope>NUCLEOTIDE SEQUENCE [LARGE SCALE GENOMIC DNA]</scope>
    <source>
        <strain evidence="1">CALU 1027</strain>
    </source>
</reference>